<name>A0A9X1Y263_9BACL</name>
<dbReference type="GO" id="GO:0055085">
    <property type="term" value="P:transmembrane transport"/>
    <property type="evidence" value="ECO:0007669"/>
    <property type="project" value="InterPro"/>
</dbReference>
<keyword evidence="10" id="KW-1185">Reference proteome</keyword>
<feature type="transmembrane region" description="Helical" evidence="7">
    <location>
        <begin position="95"/>
        <end position="116"/>
    </location>
</feature>
<keyword evidence="3" id="KW-1003">Cell membrane</keyword>
<evidence type="ECO:0000259" key="8">
    <source>
        <dbReference type="PROSITE" id="PS50928"/>
    </source>
</evidence>
<proteinExistence type="inferred from homology"/>
<accession>A0A9X1Y263</accession>
<dbReference type="SUPFAM" id="SSF161098">
    <property type="entry name" value="MetI-like"/>
    <property type="match status" value="1"/>
</dbReference>
<comment type="caution">
    <text evidence="9">The sequence shown here is derived from an EMBL/GenBank/DDBJ whole genome shotgun (WGS) entry which is preliminary data.</text>
</comment>
<comment type="similarity">
    <text evidence="7">Belongs to the binding-protein-dependent transport system permease family.</text>
</comment>
<dbReference type="InterPro" id="IPR000515">
    <property type="entry name" value="MetI-like"/>
</dbReference>
<feature type="transmembrane region" description="Helical" evidence="7">
    <location>
        <begin position="160"/>
        <end position="182"/>
    </location>
</feature>
<dbReference type="GO" id="GO:0005886">
    <property type="term" value="C:plasma membrane"/>
    <property type="evidence" value="ECO:0007669"/>
    <property type="project" value="UniProtKB-SubCell"/>
</dbReference>
<dbReference type="EMBL" id="JALPRK010000026">
    <property type="protein sequence ID" value="MCK8489582.1"/>
    <property type="molecule type" value="Genomic_DNA"/>
</dbReference>
<dbReference type="CDD" id="cd06261">
    <property type="entry name" value="TM_PBP2"/>
    <property type="match status" value="1"/>
</dbReference>
<feature type="transmembrane region" description="Helical" evidence="7">
    <location>
        <begin position="128"/>
        <end position="148"/>
    </location>
</feature>
<reference evidence="9" key="1">
    <citation type="submission" date="2022-04" db="EMBL/GenBank/DDBJ databases">
        <authorList>
            <person name="Seo M.-J."/>
        </authorList>
    </citation>
    <scope>NUCLEOTIDE SEQUENCE</scope>
    <source>
        <strain evidence="9">MBLB2552</strain>
    </source>
</reference>
<feature type="domain" description="ABC transmembrane type-1" evidence="8">
    <location>
        <begin position="91"/>
        <end position="282"/>
    </location>
</feature>
<feature type="transmembrane region" description="Helical" evidence="7">
    <location>
        <begin position="261"/>
        <end position="282"/>
    </location>
</feature>
<evidence type="ECO:0000256" key="5">
    <source>
        <dbReference type="ARBA" id="ARBA00022989"/>
    </source>
</evidence>
<dbReference type="Proteomes" id="UP001139534">
    <property type="component" value="Unassembled WGS sequence"/>
</dbReference>
<dbReference type="PROSITE" id="PS50928">
    <property type="entry name" value="ABC_TM1"/>
    <property type="match status" value="1"/>
</dbReference>
<evidence type="ECO:0000256" key="4">
    <source>
        <dbReference type="ARBA" id="ARBA00022692"/>
    </source>
</evidence>
<evidence type="ECO:0000256" key="3">
    <source>
        <dbReference type="ARBA" id="ARBA00022475"/>
    </source>
</evidence>
<evidence type="ECO:0000256" key="1">
    <source>
        <dbReference type="ARBA" id="ARBA00004651"/>
    </source>
</evidence>
<evidence type="ECO:0000313" key="9">
    <source>
        <dbReference type="EMBL" id="MCK8489582.1"/>
    </source>
</evidence>
<keyword evidence="6 7" id="KW-0472">Membrane</keyword>
<evidence type="ECO:0000256" key="2">
    <source>
        <dbReference type="ARBA" id="ARBA00022448"/>
    </source>
</evidence>
<feature type="transmembrane region" description="Helical" evidence="7">
    <location>
        <begin position="203"/>
        <end position="225"/>
    </location>
</feature>
<protein>
    <submittedName>
        <fullName evidence="9">Carbohydrate ABC transporter permease</fullName>
    </submittedName>
</protein>
<dbReference type="AlphaFoldDB" id="A0A9X1Y263"/>
<gene>
    <name evidence="9" type="ORF">M0651_20600</name>
</gene>
<evidence type="ECO:0000256" key="7">
    <source>
        <dbReference type="RuleBase" id="RU363032"/>
    </source>
</evidence>
<dbReference type="Gene3D" id="1.10.3720.10">
    <property type="entry name" value="MetI-like"/>
    <property type="match status" value="1"/>
</dbReference>
<comment type="subcellular location">
    <subcellularLocation>
        <location evidence="1 7">Cell membrane</location>
        <topology evidence="1 7">Multi-pass membrane protein</topology>
    </subcellularLocation>
</comment>
<keyword evidence="4 7" id="KW-0812">Transmembrane</keyword>
<evidence type="ECO:0000313" key="10">
    <source>
        <dbReference type="Proteomes" id="UP001139534"/>
    </source>
</evidence>
<dbReference type="Pfam" id="PF00528">
    <property type="entry name" value="BPD_transp_1"/>
    <property type="match status" value="1"/>
</dbReference>
<dbReference type="RefSeq" id="WP_248553605.1">
    <property type="nucleotide sequence ID" value="NZ_JALPRK010000026.1"/>
</dbReference>
<sequence>MNMNMNPTTPLSARNAGTGGGGRVLGKTGRLLFWGLLTLYGVVTLYPFFWLVISAFKTNADFYARPFGLPQVWQGDNFTRAWESSRLGTAFGNSLIVALGSLVLTLFIASLTSFILARFQFRWKGGVLTFFVIGMLIPIHSTLVPLFILMKQMSLLNTYWALILPYTAFALPTAVFVLTAYLTSVPRELEEAAFIDGTGLWGLFFRIMLPMSVPALATVTILSFLHSWNDFSFALVFINKTALKTLPLAIANFADGYQTDYGLSLAGMTLSVIPTIVLYLLFQEQMMKGMTAGAVKG</sequence>
<dbReference type="InterPro" id="IPR035906">
    <property type="entry name" value="MetI-like_sf"/>
</dbReference>
<feature type="transmembrane region" description="Helical" evidence="7">
    <location>
        <begin position="31"/>
        <end position="53"/>
    </location>
</feature>
<keyword evidence="2 7" id="KW-0813">Transport</keyword>
<organism evidence="9 10">
    <name type="scientific">Paenibacillus mellifer</name>
    <dbReference type="NCBI Taxonomy" id="2937794"/>
    <lineage>
        <taxon>Bacteria</taxon>
        <taxon>Bacillati</taxon>
        <taxon>Bacillota</taxon>
        <taxon>Bacilli</taxon>
        <taxon>Bacillales</taxon>
        <taxon>Paenibacillaceae</taxon>
        <taxon>Paenibacillus</taxon>
    </lineage>
</organism>
<dbReference type="PANTHER" id="PTHR43744">
    <property type="entry name" value="ABC TRANSPORTER PERMEASE PROTEIN MG189-RELATED-RELATED"/>
    <property type="match status" value="1"/>
</dbReference>
<dbReference type="PANTHER" id="PTHR43744:SF12">
    <property type="entry name" value="ABC TRANSPORTER PERMEASE PROTEIN MG189-RELATED"/>
    <property type="match status" value="1"/>
</dbReference>
<evidence type="ECO:0000256" key="6">
    <source>
        <dbReference type="ARBA" id="ARBA00023136"/>
    </source>
</evidence>
<keyword evidence="5 7" id="KW-1133">Transmembrane helix</keyword>